<dbReference type="InterPro" id="IPR000683">
    <property type="entry name" value="Gfo/Idh/MocA-like_OxRdtase_N"/>
</dbReference>
<evidence type="ECO:0000256" key="2">
    <source>
        <dbReference type="ARBA" id="ARBA00023002"/>
    </source>
</evidence>
<dbReference type="Gene3D" id="3.40.50.720">
    <property type="entry name" value="NAD(P)-binding Rossmann-like Domain"/>
    <property type="match status" value="1"/>
</dbReference>
<evidence type="ECO:0000256" key="1">
    <source>
        <dbReference type="ARBA" id="ARBA00010928"/>
    </source>
</evidence>
<dbReference type="GO" id="GO:0016491">
    <property type="term" value="F:oxidoreductase activity"/>
    <property type="evidence" value="ECO:0007669"/>
    <property type="project" value="UniProtKB-KW"/>
</dbReference>
<dbReference type="PANTHER" id="PTHR22604">
    <property type="entry name" value="OXIDOREDUCTASES"/>
    <property type="match status" value="1"/>
</dbReference>
<dbReference type="EMBL" id="JAESIY010000015">
    <property type="protein sequence ID" value="MBL3658712.1"/>
    <property type="molecule type" value="Genomic_DNA"/>
</dbReference>
<evidence type="ECO:0000259" key="3">
    <source>
        <dbReference type="Pfam" id="PF01408"/>
    </source>
</evidence>
<keyword evidence="2" id="KW-0560">Oxidoreductase</keyword>
<dbReference type="SUPFAM" id="SSF55347">
    <property type="entry name" value="Glyceraldehyde-3-phosphate dehydrogenase-like, C-terminal domain"/>
    <property type="match status" value="1"/>
</dbReference>
<reference evidence="5" key="1">
    <citation type="submission" date="2021-01" db="EMBL/GenBank/DDBJ databases">
        <title>Fulvivirga kasyanovii gen. nov., sp nov., a novel member of the phylum Bacteroidetes isolated from seawater in a mussel farm.</title>
        <authorList>
            <person name="Zhao L.-H."/>
            <person name="Wang Z.-J."/>
        </authorList>
    </citation>
    <scope>NUCLEOTIDE SEQUENCE</scope>
    <source>
        <strain evidence="5">2943</strain>
    </source>
</reference>
<gene>
    <name evidence="5" type="ORF">JL102_21355</name>
</gene>
<evidence type="ECO:0000259" key="4">
    <source>
        <dbReference type="Pfam" id="PF22725"/>
    </source>
</evidence>
<organism evidence="5 6">
    <name type="scientific">Fulvivirga sediminis</name>
    <dbReference type="NCBI Taxonomy" id="2803949"/>
    <lineage>
        <taxon>Bacteria</taxon>
        <taxon>Pseudomonadati</taxon>
        <taxon>Bacteroidota</taxon>
        <taxon>Cytophagia</taxon>
        <taxon>Cytophagales</taxon>
        <taxon>Fulvivirgaceae</taxon>
        <taxon>Fulvivirga</taxon>
    </lineage>
</organism>
<dbReference type="PANTHER" id="PTHR22604:SF105">
    <property type="entry name" value="TRANS-1,2-DIHYDROBENZENE-1,2-DIOL DEHYDROGENASE"/>
    <property type="match status" value="1"/>
</dbReference>
<dbReference type="RefSeq" id="WP_202246504.1">
    <property type="nucleotide sequence ID" value="NZ_JAESIY010000015.1"/>
</dbReference>
<evidence type="ECO:0000313" key="5">
    <source>
        <dbReference type="EMBL" id="MBL3658712.1"/>
    </source>
</evidence>
<dbReference type="Proteomes" id="UP000659388">
    <property type="component" value="Unassembled WGS sequence"/>
</dbReference>
<dbReference type="AlphaFoldDB" id="A0A937F921"/>
<accession>A0A937F921</accession>
<dbReference type="Pfam" id="PF01408">
    <property type="entry name" value="GFO_IDH_MocA"/>
    <property type="match status" value="1"/>
</dbReference>
<keyword evidence="6" id="KW-1185">Reference proteome</keyword>
<proteinExistence type="inferred from homology"/>
<sequence>MIKWGIIGTGTIVHKFLNDFPFAEGGQLEAIASRNIERANEVATAYKIPKAYGSYEALLKDPQIDAVYIGTPHHLHYDNTLACLEAGKAVLCEKPISVNANMVKGMFAKAEEKRTFLMEAMWTYFLPPILVAKQWVNEGQIGDVKMIKADFGFTGTFSDDHRLFNPNMAGGALLDVGIYPIALALLFANSEPQDIMANAIIGKTGVDETNSIEIKFENGVIAQLASSITDKFPNKGYIYGSEGYIKIPNFWEAKTAKLHRYDDEGSEEFVDARKPMGFNYEIEEVNQCLMEGKLSSSTVGLKQSMDLIGVMDQVRSIIGLKYPFE</sequence>
<comment type="caution">
    <text evidence="5">The sequence shown here is derived from an EMBL/GenBank/DDBJ whole genome shotgun (WGS) entry which is preliminary data.</text>
</comment>
<dbReference type="InterPro" id="IPR055170">
    <property type="entry name" value="GFO_IDH_MocA-like_dom"/>
</dbReference>
<dbReference type="GO" id="GO:0000166">
    <property type="term" value="F:nucleotide binding"/>
    <property type="evidence" value="ECO:0007669"/>
    <property type="project" value="InterPro"/>
</dbReference>
<dbReference type="Pfam" id="PF22725">
    <property type="entry name" value="GFO_IDH_MocA_C3"/>
    <property type="match status" value="1"/>
</dbReference>
<dbReference type="InterPro" id="IPR050984">
    <property type="entry name" value="Gfo/Idh/MocA_domain"/>
</dbReference>
<feature type="domain" description="GFO/IDH/MocA-like oxidoreductase" evidence="4">
    <location>
        <begin position="131"/>
        <end position="245"/>
    </location>
</feature>
<name>A0A937F921_9BACT</name>
<dbReference type="SUPFAM" id="SSF51735">
    <property type="entry name" value="NAD(P)-binding Rossmann-fold domains"/>
    <property type="match status" value="1"/>
</dbReference>
<protein>
    <submittedName>
        <fullName evidence="5">Gfo/Idh/MocA family oxidoreductase</fullName>
    </submittedName>
</protein>
<comment type="similarity">
    <text evidence="1">Belongs to the Gfo/Idh/MocA family.</text>
</comment>
<feature type="domain" description="Gfo/Idh/MocA-like oxidoreductase N-terminal" evidence="3">
    <location>
        <begin position="2"/>
        <end position="118"/>
    </location>
</feature>
<evidence type="ECO:0000313" key="6">
    <source>
        <dbReference type="Proteomes" id="UP000659388"/>
    </source>
</evidence>
<dbReference type="InterPro" id="IPR036291">
    <property type="entry name" value="NAD(P)-bd_dom_sf"/>
</dbReference>
<dbReference type="Gene3D" id="3.30.360.10">
    <property type="entry name" value="Dihydrodipicolinate Reductase, domain 2"/>
    <property type="match status" value="1"/>
</dbReference>